<gene>
    <name evidence="3" type="ORF">KCU76_g6971</name>
</gene>
<proteinExistence type="predicted"/>
<protein>
    <submittedName>
        <fullName evidence="3">Uncharacterized protein</fullName>
    </submittedName>
</protein>
<sequence length="758" mass="78451">MKSGLALAALAFGGMSYAQSTTVVATSAVDIDGQTTTLVSNIDPSDIAALPEPAVLGPPVGVYEVVTSATYNAAAATASILALVVEATDAQTAVIAPESTAIAASKTPVPVSSEAPAARKRSCVGGLTGNLQRRGMSYPVDTSNYHVPSGYTPAFLNLQGSTQANGYLTYKTLSTYDPQQCTSACDKISSCQFANIYYERDPDSNNNPVDVIKCALYSMPQTNCTATNTGQWRGSFHVMVTGSNGYNKAAAPKTPAGYSLESLPAAVNAPVYDDVGQWRFIQPVYLNSYDPALCAAACDKQTAWDKSQATDDCNYKTCVYANMYILSEDGVPKTVVCALYTEGVDSSYATNYGYSTDTDSFQVSNSIALTNTTAVKAGYPQLCAASSGDISYLNSTGAEFCTSYISYVAPTTTVKTTVTPGASTVFATVTEEVTVTSVYSTETVSVTGSPANKKRQASNIVTTTVMLPFITVSGNETLVDYMTSTLTVDAASTSGAVITPASVDPAATAAALAKRSAVPTPSSILHWPSGKISSACSQIATGTVTSTQTVTASGSVVTDGATVSATQVTSIVSTVTITVGGGSSPSSASASSAPSSTAVPGCPKTTGAQGQLLLGGYSLGWPTPITFGSDPLLWTSLGGFGDEFIYDTTGDFLYHVNSGYCLTLGAATANKSPRYLNSPFTLDACSCSSSTSVTQSFTFNSLKVKGSKGKKNCLAIKGDLSGKKSYYPKLVDTPDLDPFSAVYADTKFDACITFEEGV</sequence>
<feature type="chain" id="PRO_5040269531" evidence="2">
    <location>
        <begin position="21"/>
        <end position="758"/>
    </location>
</feature>
<evidence type="ECO:0000256" key="2">
    <source>
        <dbReference type="SAM" id="SignalP"/>
    </source>
</evidence>
<evidence type="ECO:0000313" key="4">
    <source>
        <dbReference type="Proteomes" id="UP000779574"/>
    </source>
</evidence>
<reference evidence="3" key="2">
    <citation type="submission" date="2021-08" db="EMBL/GenBank/DDBJ databases">
        <authorList>
            <person name="Gostincar C."/>
            <person name="Sun X."/>
            <person name="Song Z."/>
            <person name="Gunde-Cimerman N."/>
        </authorList>
    </citation>
    <scope>NUCLEOTIDE SEQUENCE</scope>
    <source>
        <strain evidence="3">EXF-9911</strain>
    </source>
</reference>
<evidence type="ECO:0000313" key="3">
    <source>
        <dbReference type="EMBL" id="KAG9692082.1"/>
    </source>
</evidence>
<reference evidence="3" key="1">
    <citation type="journal article" date="2021" name="J Fungi (Basel)">
        <title>Virulence traits and population genomics of the black yeast Aureobasidium melanogenum.</title>
        <authorList>
            <person name="Cernosa A."/>
            <person name="Sun X."/>
            <person name="Gostincar C."/>
            <person name="Fang C."/>
            <person name="Gunde-Cimerman N."/>
            <person name="Song Z."/>
        </authorList>
    </citation>
    <scope>NUCLEOTIDE SEQUENCE</scope>
    <source>
        <strain evidence="3">EXF-9911</strain>
    </source>
</reference>
<dbReference type="PANTHER" id="PTHR36578">
    <property type="entry name" value="CHROMOSOME 15, WHOLE GENOME SHOTGUN SEQUENCE"/>
    <property type="match status" value="1"/>
</dbReference>
<feature type="region of interest" description="Disordered" evidence="1">
    <location>
        <begin position="583"/>
        <end position="603"/>
    </location>
</feature>
<feature type="signal peptide" evidence="2">
    <location>
        <begin position="1"/>
        <end position="20"/>
    </location>
</feature>
<comment type="caution">
    <text evidence="3">The sequence shown here is derived from an EMBL/GenBank/DDBJ whole genome shotgun (WGS) entry which is preliminary data.</text>
</comment>
<feature type="non-terminal residue" evidence="3">
    <location>
        <position position="758"/>
    </location>
</feature>
<name>A0A9P8EJM5_AURME</name>
<dbReference type="OrthoDB" id="271448at2759"/>
<evidence type="ECO:0000256" key="1">
    <source>
        <dbReference type="SAM" id="MobiDB-lite"/>
    </source>
</evidence>
<dbReference type="EMBL" id="JAHFXF010000243">
    <property type="protein sequence ID" value="KAG9692082.1"/>
    <property type="molecule type" value="Genomic_DNA"/>
</dbReference>
<dbReference type="Proteomes" id="UP000779574">
    <property type="component" value="Unassembled WGS sequence"/>
</dbReference>
<dbReference type="AlphaFoldDB" id="A0A9P8EJM5"/>
<dbReference type="PANTHER" id="PTHR36578:SF1">
    <property type="entry name" value="APPLE DOMAIN-CONTAINING PROTEIN"/>
    <property type="match status" value="1"/>
</dbReference>
<organism evidence="3 4">
    <name type="scientific">Aureobasidium melanogenum</name>
    <name type="common">Aureobasidium pullulans var. melanogenum</name>
    <dbReference type="NCBI Taxonomy" id="46634"/>
    <lineage>
        <taxon>Eukaryota</taxon>
        <taxon>Fungi</taxon>
        <taxon>Dikarya</taxon>
        <taxon>Ascomycota</taxon>
        <taxon>Pezizomycotina</taxon>
        <taxon>Dothideomycetes</taxon>
        <taxon>Dothideomycetidae</taxon>
        <taxon>Dothideales</taxon>
        <taxon>Saccotheciaceae</taxon>
        <taxon>Aureobasidium</taxon>
    </lineage>
</organism>
<accession>A0A9P8EJM5</accession>
<keyword evidence="2" id="KW-0732">Signal</keyword>